<accession>A0A2M6W1I2</accession>
<dbReference type="InterPro" id="IPR041017">
    <property type="entry name" value="Thioredoxin_10"/>
</dbReference>
<dbReference type="InterPro" id="IPR000866">
    <property type="entry name" value="AhpC/TSA"/>
</dbReference>
<evidence type="ECO:0000313" key="4">
    <source>
        <dbReference type="Proteomes" id="UP000229362"/>
    </source>
</evidence>
<keyword evidence="1" id="KW-0812">Transmembrane</keyword>
<dbReference type="GO" id="GO:0016491">
    <property type="term" value="F:oxidoreductase activity"/>
    <property type="evidence" value="ECO:0007669"/>
    <property type="project" value="InterPro"/>
</dbReference>
<proteinExistence type="predicted"/>
<dbReference type="Pfam" id="PF00578">
    <property type="entry name" value="AhpC-TSA"/>
    <property type="match status" value="1"/>
</dbReference>
<dbReference type="PANTHER" id="PTHR42852:SF13">
    <property type="entry name" value="PROTEIN DIPZ"/>
    <property type="match status" value="1"/>
</dbReference>
<protein>
    <submittedName>
        <fullName evidence="3">Thiol-disulfide isomerase</fullName>
    </submittedName>
</protein>
<dbReference type="AlphaFoldDB" id="A0A2M6W1I2"/>
<evidence type="ECO:0000313" key="3">
    <source>
        <dbReference type="EMBL" id="PIT86585.1"/>
    </source>
</evidence>
<gene>
    <name evidence="3" type="ORF">COU33_02325</name>
</gene>
<dbReference type="PROSITE" id="PS51352">
    <property type="entry name" value="THIOREDOXIN_2"/>
    <property type="match status" value="1"/>
</dbReference>
<dbReference type="Proteomes" id="UP000229362">
    <property type="component" value="Unassembled WGS sequence"/>
</dbReference>
<organism evidence="3 4">
    <name type="scientific">Candidatus Magasanikbacteria bacterium CG10_big_fil_rev_8_21_14_0_10_43_6</name>
    <dbReference type="NCBI Taxonomy" id="1974650"/>
    <lineage>
        <taxon>Bacteria</taxon>
        <taxon>Candidatus Magasanikiibacteriota</taxon>
    </lineage>
</organism>
<feature type="domain" description="Thioredoxin" evidence="2">
    <location>
        <begin position="72"/>
        <end position="217"/>
    </location>
</feature>
<keyword evidence="1" id="KW-1133">Transmembrane helix</keyword>
<sequence>MSATTRYIILAVVLIAVGGAIFFLNDAQTGIAKKAEIALEQMPEHAQLNKDGVVDMNEMGGESIAQKEKKYPRAREIVRATGFINTENGEPVTVKEFIGKKIILIDFWTYSCINCQRTQPYLNAWQKKYADDGLLILGVHTPEFAFEEKYENVVRAVEDADIQYPVVLDNDYGTWSAYQNRYWPRKYLIDIDGFIVYDHIGEGAYEETELVIQKLLAEGAGRLGKEMSETDMSVVAPDGVEETDRTKPRTHEIYFGALRNSEYLANGEVSVAGEQTFEHSGTLIYDKLYLGGVWNITPEYARSISGGAKIILPYRAQKVFMVAGSENGAKVKIYLDGEDITSEDLGVHVNDSGTLDIQNEQLYRIVESDEYGTHILEIIVEEGSIDAFSFTFG</sequence>
<feature type="transmembrane region" description="Helical" evidence="1">
    <location>
        <begin position="7"/>
        <end position="24"/>
    </location>
</feature>
<reference evidence="4" key="1">
    <citation type="submission" date="2017-09" db="EMBL/GenBank/DDBJ databases">
        <title>Depth-based differentiation of microbial function through sediment-hosted aquifers and enrichment of novel symbionts in the deep terrestrial subsurface.</title>
        <authorList>
            <person name="Probst A.J."/>
            <person name="Ladd B."/>
            <person name="Jarett J.K."/>
            <person name="Geller-Mcgrath D.E."/>
            <person name="Sieber C.M.K."/>
            <person name="Emerson J.B."/>
            <person name="Anantharaman K."/>
            <person name="Thomas B.C."/>
            <person name="Malmstrom R."/>
            <person name="Stieglmeier M."/>
            <person name="Klingl A."/>
            <person name="Woyke T."/>
            <person name="Ryan C.M."/>
            <person name="Banfield J.F."/>
        </authorList>
    </citation>
    <scope>NUCLEOTIDE SEQUENCE [LARGE SCALE GENOMIC DNA]</scope>
</reference>
<dbReference type="Gene3D" id="3.40.30.10">
    <property type="entry name" value="Glutaredoxin"/>
    <property type="match status" value="1"/>
</dbReference>
<dbReference type="GO" id="GO:0016853">
    <property type="term" value="F:isomerase activity"/>
    <property type="evidence" value="ECO:0007669"/>
    <property type="project" value="UniProtKB-KW"/>
</dbReference>
<dbReference type="PANTHER" id="PTHR42852">
    <property type="entry name" value="THIOL:DISULFIDE INTERCHANGE PROTEIN DSBE"/>
    <property type="match status" value="1"/>
</dbReference>
<keyword evidence="3" id="KW-0413">Isomerase</keyword>
<dbReference type="EMBL" id="PFBZ01000101">
    <property type="protein sequence ID" value="PIT86585.1"/>
    <property type="molecule type" value="Genomic_DNA"/>
</dbReference>
<dbReference type="Gene3D" id="2.60.120.260">
    <property type="entry name" value="Galactose-binding domain-like"/>
    <property type="match status" value="1"/>
</dbReference>
<dbReference type="GO" id="GO:0016209">
    <property type="term" value="F:antioxidant activity"/>
    <property type="evidence" value="ECO:0007669"/>
    <property type="project" value="InterPro"/>
</dbReference>
<dbReference type="InterPro" id="IPR050553">
    <property type="entry name" value="Thioredoxin_ResA/DsbE_sf"/>
</dbReference>
<dbReference type="InterPro" id="IPR036249">
    <property type="entry name" value="Thioredoxin-like_sf"/>
</dbReference>
<comment type="caution">
    <text evidence="3">The sequence shown here is derived from an EMBL/GenBank/DDBJ whole genome shotgun (WGS) entry which is preliminary data.</text>
</comment>
<evidence type="ECO:0000259" key="2">
    <source>
        <dbReference type="PROSITE" id="PS51352"/>
    </source>
</evidence>
<keyword evidence="1" id="KW-0472">Membrane</keyword>
<dbReference type="Pfam" id="PF17991">
    <property type="entry name" value="Thioredoxin_10"/>
    <property type="match status" value="1"/>
</dbReference>
<name>A0A2M6W1I2_9BACT</name>
<dbReference type="SUPFAM" id="SSF52833">
    <property type="entry name" value="Thioredoxin-like"/>
    <property type="match status" value="1"/>
</dbReference>
<dbReference type="InterPro" id="IPR013766">
    <property type="entry name" value="Thioredoxin_domain"/>
</dbReference>
<evidence type="ECO:0000256" key="1">
    <source>
        <dbReference type="SAM" id="Phobius"/>
    </source>
</evidence>